<sequence>MERHTKVDVSRKAVLFCLFLCVTQEASSLDNGLALTPPMGWMSWERFRCVTDCENDPRNCISERLYMEMADAMDCWTAMDRTKDGRLQADPERFPSGIKRLADYIHARGLKLGIYADYGTKTCAGYPGSIKHIETDAQTFADWGVDYLKLDGCYSSPREMDEGYPKFTRALNKTGRPIVFSCSWPAYQVYMNITPDYKKIAKHCNLWRNYGDIQDSFNSVVNIFTWYGDNQAELIPVAGKGHWNDPDMLIIGNFGLSYEQAKLQFALWAIMASPLLMSNDLRNIDSRSKEILLNREIIAVNQDSLGKQGQRVKKSATSATEIWFRPLSLCCSVAVVLLSLRSDLPVIVEASFDDVGISTKRAYVRDLFAHQELGMYEGSFKAKVNPSGVVMVRLTPICDIPKKNVKTEKNKGETIKESKKTEKKKGETTIESKKNEKKKGETPITQEKSKNEKKEGEKAKENSKKEEGEKTQENSKKKVGGKTQEKSNKEKKQGGETKEQSKQLQKEKGEKGTKKKESENPKGELRKTEKMKGGKRKEKSHRKAGEKKKEKAKEKSNKTEEGTEKKTKEESRSKAKDEKTKKERKWRSSENIDQKENRKHCHCCVK</sequence>
<organism evidence="10 11">
    <name type="scientific">Acropora cervicornis</name>
    <name type="common">Staghorn coral</name>
    <dbReference type="NCBI Taxonomy" id="6130"/>
    <lineage>
        <taxon>Eukaryota</taxon>
        <taxon>Metazoa</taxon>
        <taxon>Cnidaria</taxon>
        <taxon>Anthozoa</taxon>
        <taxon>Hexacorallia</taxon>
        <taxon>Scleractinia</taxon>
        <taxon>Astrocoeniina</taxon>
        <taxon>Acroporidae</taxon>
        <taxon>Acropora</taxon>
    </lineage>
</organism>
<keyword evidence="11" id="KW-1185">Reference proteome</keyword>
<dbReference type="GO" id="GO:0004557">
    <property type="term" value="F:alpha-galactosidase activity"/>
    <property type="evidence" value="ECO:0007669"/>
    <property type="project" value="TreeGrafter"/>
</dbReference>
<feature type="chain" id="PRO_5042129736" description="Alpha-galactosidase" evidence="8">
    <location>
        <begin position="29"/>
        <end position="606"/>
    </location>
</feature>
<dbReference type="PANTHER" id="PTHR11452:SF83">
    <property type="entry name" value="ALPHA-GALACTOSIDASE"/>
    <property type="match status" value="1"/>
</dbReference>
<dbReference type="InterPro" id="IPR035373">
    <property type="entry name" value="Melibiase/NAGA_C"/>
</dbReference>
<feature type="compositionally biased region" description="Basic and acidic residues" evidence="7">
    <location>
        <begin position="408"/>
        <end position="476"/>
    </location>
</feature>
<keyword evidence="2 6" id="KW-0378">Hydrolase</keyword>
<dbReference type="FunFam" id="3.20.20.70:FF:000197">
    <property type="entry name" value="Alpha-galactosidase"/>
    <property type="match status" value="1"/>
</dbReference>
<dbReference type="CDD" id="cd14792">
    <property type="entry name" value="GH27"/>
    <property type="match status" value="1"/>
</dbReference>
<dbReference type="PANTHER" id="PTHR11452">
    <property type="entry name" value="ALPHA-GALACTOSIDASE/ALPHA-N-ACETYLGALACTOSAMINIDASE"/>
    <property type="match status" value="1"/>
</dbReference>
<evidence type="ECO:0000256" key="6">
    <source>
        <dbReference type="RuleBase" id="RU361168"/>
    </source>
</evidence>
<dbReference type="InterPro" id="IPR002241">
    <property type="entry name" value="Glyco_hydro_27"/>
</dbReference>
<dbReference type="Pfam" id="PF17450">
    <property type="entry name" value="Melibiase_2_C"/>
    <property type="match status" value="1"/>
</dbReference>
<evidence type="ECO:0000256" key="1">
    <source>
        <dbReference type="ARBA" id="ARBA00009743"/>
    </source>
</evidence>
<reference evidence="10" key="2">
    <citation type="journal article" date="2023" name="Science">
        <title>Genomic signatures of disease resistance in endangered staghorn corals.</title>
        <authorList>
            <person name="Vollmer S.V."/>
            <person name="Selwyn J.D."/>
            <person name="Despard B.A."/>
            <person name="Roesel C.L."/>
        </authorList>
    </citation>
    <scope>NUCLEOTIDE SEQUENCE</scope>
    <source>
        <strain evidence="10">K2</strain>
    </source>
</reference>
<gene>
    <name evidence="10" type="ORF">P5673_023930</name>
</gene>
<keyword evidence="4" id="KW-0325">Glycoprotein</keyword>
<evidence type="ECO:0000256" key="5">
    <source>
        <dbReference type="ARBA" id="ARBA00023295"/>
    </source>
</evidence>
<dbReference type="InterPro" id="IPR013785">
    <property type="entry name" value="Aldolase_TIM"/>
</dbReference>
<evidence type="ECO:0000256" key="2">
    <source>
        <dbReference type="ARBA" id="ARBA00022801"/>
    </source>
</evidence>
<dbReference type="PRINTS" id="PR00740">
    <property type="entry name" value="GLHYDRLASE27"/>
</dbReference>
<feature type="compositionally biased region" description="Basic residues" evidence="7">
    <location>
        <begin position="533"/>
        <end position="546"/>
    </location>
</feature>
<dbReference type="EMBL" id="JARQWQ010000069">
    <property type="protein sequence ID" value="KAK2554489.1"/>
    <property type="molecule type" value="Genomic_DNA"/>
</dbReference>
<dbReference type="GO" id="GO:0005737">
    <property type="term" value="C:cytoplasm"/>
    <property type="evidence" value="ECO:0007669"/>
    <property type="project" value="TreeGrafter"/>
</dbReference>
<dbReference type="Pfam" id="PF16499">
    <property type="entry name" value="Melibiase_2"/>
    <property type="match status" value="1"/>
</dbReference>
<proteinExistence type="inferred from homology"/>
<dbReference type="Proteomes" id="UP001249851">
    <property type="component" value="Unassembled WGS sequence"/>
</dbReference>
<keyword evidence="3 6" id="KW-1015">Disulfide bond</keyword>
<dbReference type="InterPro" id="IPR013780">
    <property type="entry name" value="Glyco_hydro_b"/>
</dbReference>
<keyword evidence="8" id="KW-0732">Signal</keyword>
<keyword evidence="5 6" id="KW-0326">Glycosidase</keyword>
<accession>A0AAD9Q4B7</accession>
<feature type="compositionally biased region" description="Basic and acidic residues" evidence="7">
    <location>
        <begin position="547"/>
        <end position="596"/>
    </location>
</feature>
<dbReference type="SUPFAM" id="SSF51011">
    <property type="entry name" value="Glycosyl hydrolase domain"/>
    <property type="match status" value="1"/>
</dbReference>
<dbReference type="SUPFAM" id="SSF51445">
    <property type="entry name" value="(Trans)glycosidases"/>
    <property type="match status" value="1"/>
</dbReference>
<reference evidence="10" key="1">
    <citation type="journal article" date="2023" name="G3 (Bethesda)">
        <title>Whole genome assembly and annotation of the endangered Caribbean coral Acropora cervicornis.</title>
        <authorList>
            <person name="Selwyn J.D."/>
            <person name="Vollmer S.V."/>
        </authorList>
    </citation>
    <scope>NUCLEOTIDE SEQUENCE</scope>
    <source>
        <strain evidence="10">K2</strain>
    </source>
</reference>
<evidence type="ECO:0000256" key="4">
    <source>
        <dbReference type="ARBA" id="ARBA00023180"/>
    </source>
</evidence>
<feature type="signal peptide" evidence="8">
    <location>
        <begin position="1"/>
        <end position="28"/>
    </location>
</feature>
<comment type="subunit">
    <text evidence="6">Homodimer.</text>
</comment>
<comment type="caution">
    <text evidence="10">The sequence shown here is derived from an EMBL/GenBank/DDBJ whole genome shotgun (WGS) entry which is preliminary data.</text>
</comment>
<dbReference type="Gene3D" id="2.60.40.1180">
    <property type="entry name" value="Golgi alpha-mannosidase II"/>
    <property type="match status" value="1"/>
</dbReference>
<evidence type="ECO:0000259" key="9">
    <source>
        <dbReference type="Pfam" id="PF17450"/>
    </source>
</evidence>
<comment type="similarity">
    <text evidence="1 6">Belongs to the glycosyl hydrolase 27 family.</text>
</comment>
<dbReference type="AlphaFoldDB" id="A0AAD9Q4B7"/>
<feature type="compositionally biased region" description="Basic residues" evidence="7">
    <location>
        <begin position="597"/>
        <end position="606"/>
    </location>
</feature>
<evidence type="ECO:0000256" key="7">
    <source>
        <dbReference type="SAM" id="MobiDB-lite"/>
    </source>
</evidence>
<feature type="domain" description="Alpha galactosidase A C-terminal" evidence="9">
    <location>
        <begin position="306"/>
        <end position="388"/>
    </location>
</feature>
<evidence type="ECO:0000313" key="11">
    <source>
        <dbReference type="Proteomes" id="UP001249851"/>
    </source>
</evidence>
<dbReference type="Gene3D" id="3.20.20.70">
    <property type="entry name" value="Aldolase class I"/>
    <property type="match status" value="1"/>
</dbReference>
<dbReference type="GO" id="GO:0009311">
    <property type="term" value="P:oligosaccharide metabolic process"/>
    <property type="evidence" value="ECO:0007669"/>
    <property type="project" value="TreeGrafter"/>
</dbReference>
<name>A0AAD9Q4B7_ACRCE</name>
<evidence type="ECO:0000313" key="10">
    <source>
        <dbReference type="EMBL" id="KAK2554489.1"/>
    </source>
</evidence>
<protein>
    <recommendedName>
        <fullName evidence="6">Alpha-galactosidase</fullName>
        <ecNumber evidence="6">3.2.1.-</ecNumber>
    </recommendedName>
</protein>
<dbReference type="GO" id="GO:0016139">
    <property type="term" value="P:glycoside catabolic process"/>
    <property type="evidence" value="ECO:0007669"/>
    <property type="project" value="TreeGrafter"/>
</dbReference>
<evidence type="ECO:0000256" key="8">
    <source>
        <dbReference type="SAM" id="SignalP"/>
    </source>
</evidence>
<feature type="compositionally biased region" description="Basic and acidic residues" evidence="7">
    <location>
        <begin position="483"/>
        <end position="532"/>
    </location>
</feature>
<feature type="region of interest" description="Disordered" evidence="7">
    <location>
        <begin position="408"/>
        <end position="606"/>
    </location>
</feature>
<evidence type="ECO:0000256" key="3">
    <source>
        <dbReference type="ARBA" id="ARBA00023157"/>
    </source>
</evidence>
<dbReference type="EC" id="3.2.1.-" evidence="6"/>
<dbReference type="InterPro" id="IPR017853">
    <property type="entry name" value="GH"/>
</dbReference>